<keyword evidence="1" id="KW-0732">Signal</keyword>
<reference evidence="2" key="1">
    <citation type="submission" date="2018-01" db="EMBL/GenBank/DDBJ databases">
        <title>An insight into the sialome of Amazonian anophelines.</title>
        <authorList>
            <person name="Ribeiro J.M."/>
            <person name="Scarpassa V."/>
            <person name="Calvo E."/>
        </authorList>
    </citation>
    <scope>NUCLEOTIDE SEQUENCE</scope>
    <source>
        <tissue evidence="2">Salivary glands</tissue>
    </source>
</reference>
<name>A0A2M3ZSX5_9DIPT</name>
<sequence length="117" mass="12823">MGFEAVMLFSVLDTLLTKLLAALVTRSCRFCTLIASRPMSSTMFSSDCDRETGRRIGSISPAAFVVVSSTYRSMKSDTYWFVFGSELISLGMSISRSSTTVTLLRSVFRLTCCSVIG</sequence>
<accession>A0A2M3ZSX5</accession>
<feature type="chain" id="PRO_5014766314" evidence="1">
    <location>
        <begin position="22"/>
        <end position="117"/>
    </location>
</feature>
<proteinExistence type="predicted"/>
<dbReference type="AlphaFoldDB" id="A0A2M3ZSX5"/>
<organism evidence="2">
    <name type="scientific">Anopheles braziliensis</name>
    <dbReference type="NCBI Taxonomy" id="58242"/>
    <lineage>
        <taxon>Eukaryota</taxon>
        <taxon>Metazoa</taxon>
        <taxon>Ecdysozoa</taxon>
        <taxon>Arthropoda</taxon>
        <taxon>Hexapoda</taxon>
        <taxon>Insecta</taxon>
        <taxon>Pterygota</taxon>
        <taxon>Neoptera</taxon>
        <taxon>Endopterygota</taxon>
        <taxon>Diptera</taxon>
        <taxon>Nematocera</taxon>
        <taxon>Culicoidea</taxon>
        <taxon>Culicidae</taxon>
        <taxon>Anophelinae</taxon>
        <taxon>Anopheles</taxon>
    </lineage>
</organism>
<protein>
    <submittedName>
        <fullName evidence="2">Putative secreted peptide</fullName>
    </submittedName>
</protein>
<feature type="signal peptide" evidence="1">
    <location>
        <begin position="1"/>
        <end position="21"/>
    </location>
</feature>
<evidence type="ECO:0000313" key="2">
    <source>
        <dbReference type="EMBL" id="MBW31666.1"/>
    </source>
</evidence>
<evidence type="ECO:0000256" key="1">
    <source>
        <dbReference type="SAM" id="SignalP"/>
    </source>
</evidence>
<dbReference type="EMBL" id="GGFM01010915">
    <property type="protein sequence ID" value="MBW31666.1"/>
    <property type="molecule type" value="Transcribed_RNA"/>
</dbReference>